<sequence>MFQRTHLRLTLLNSLVFFVLISLLGTALYSYMHARLYKDVDASLMHIAEREANYDRPWEKDVPFFRDPRVFIVFWNEKGEIIDLGHDATIFTQTPIEKPKQLNKLYDMKIENFYFRTIAFQMDTEFGKIDQVLIIV</sequence>
<name>G9QL10_9BACI</name>
<protein>
    <submittedName>
        <fullName evidence="2">Uncharacterized protein</fullName>
    </submittedName>
</protein>
<gene>
    <name evidence="2" type="ORF">HMPREF1015_02420</name>
</gene>
<dbReference type="AlphaFoldDB" id="G9QL10"/>
<keyword evidence="1" id="KW-0472">Membrane</keyword>
<reference evidence="2 3" key="1">
    <citation type="submission" date="2011-09" db="EMBL/GenBank/DDBJ databases">
        <title>The Genome Sequence of Bacillus smithii 7_3_47FAA.</title>
        <authorList>
            <consortium name="The Broad Institute Genome Sequencing Platform"/>
            <person name="Earl A."/>
            <person name="Ward D."/>
            <person name="Feldgarden M."/>
            <person name="Gevers D."/>
            <person name="Daigneault M."/>
            <person name="Strauss J."/>
            <person name="Allen-Vercoe E."/>
            <person name="Young S.K."/>
            <person name="Zeng Q."/>
            <person name="Gargeya S."/>
            <person name="Fitzgerald M."/>
            <person name="Haas B."/>
            <person name="Abouelleil A."/>
            <person name="Alvarado L."/>
            <person name="Arachchi H.M."/>
            <person name="Berlin A."/>
            <person name="Brown A."/>
            <person name="Chapman S.B."/>
            <person name="Chen Z."/>
            <person name="Dunbar C."/>
            <person name="Freedman E."/>
            <person name="Gearin G."/>
            <person name="Goldberg J."/>
            <person name="Griggs A."/>
            <person name="Gujja S."/>
            <person name="Heiman D."/>
            <person name="Howarth C."/>
            <person name="Larson L."/>
            <person name="Lui A."/>
            <person name="MacDonald P.J.P."/>
            <person name="Montmayeur A."/>
            <person name="Murphy C."/>
            <person name="Neiman D."/>
            <person name="Pearson M."/>
            <person name="Priest M."/>
            <person name="Roberts A."/>
            <person name="Saif S."/>
            <person name="Shea T."/>
            <person name="Shenoy N."/>
            <person name="Sisk P."/>
            <person name="Stolte C."/>
            <person name="Sykes S."/>
            <person name="Wortman J."/>
            <person name="Nusbaum C."/>
            <person name="Birren B."/>
        </authorList>
    </citation>
    <scope>NUCLEOTIDE SEQUENCE [LARGE SCALE GENOMIC DNA]</scope>
    <source>
        <strain evidence="2 3">7_3_47FAA</strain>
    </source>
</reference>
<evidence type="ECO:0000313" key="3">
    <source>
        <dbReference type="Proteomes" id="UP000011747"/>
    </source>
</evidence>
<evidence type="ECO:0000256" key="1">
    <source>
        <dbReference type="SAM" id="Phobius"/>
    </source>
</evidence>
<evidence type="ECO:0000313" key="2">
    <source>
        <dbReference type="EMBL" id="EHL78143.1"/>
    </source>
</evidence>
<dbReference type="Proteomes" id="UP000011747">
    <property type="component" value="Unassembled WGS sequence"/>
</dbReference>
<dbReference type="RefSeq" id="WP_003354038.1">
    <property type="nucleotide sequence ID" value="NZ_JH414752.1"/>
</dbReference>
<dbReference type="EMBL" id="ACWF01000090">
    <property type="protein sequence ID" value="EHL78143.1"/>
    <property type="molecule type" value="Genomic_DNA"/>
</dbReference>
<organism evidence="2 3">
    <name type="scientific">Bacillus smithii 7_3_47FAA</name>
    <dbReference type="NCBI Taxonomy" id="665952"/>
    <lineage>
        <taxon>Bacteria</taxon>
        <taxon>Bacillati</taxon>
        <taxon>Bacillota</taxon>
        <taxon>Bacilli</taxon>
        <taxon>Bacillales</taxon>
        <taxon>Bacillaceae</taxon>
        <taxon>Bacillus</taxon>
    </lineage>
</organism>
<proteinExistence type="predicted"/>
<dbReference type="HOGENOM" id="CLU_1871300_0_0_9"/>
<keyword evidence="3" id="KW-1185">Reference proteome</keyword>
<dbReference type="PATRIC" id="fig|665952.3.peg.1720"/>
<comment type="caution">
    <text evidence="2">The sequence shown here is derived from an EMBL/GenBank/DDBJ whole genome shotgun (WGS) entry which is preliminary data.</text>
</comment>
<keyword evidence="1" id="KW-1133">Transmembrane helix</keyword>
<keyword evidence="1" id="KW-0812">Transmembrane</keyword>
<accession>G9QL10</accession>
<feature type="transmembrane region" description="Helical" evidence="1">
    <location>
        <begin position="12"/>
        <end position="32"/>
    </location>
</feature>